<dbReference type="EMBL" id="BSOW01000015">
    <property type="protein sequence ID" value="GLR87668.1"/>
    <property type="molecule type" value="Genomic_DNA"/>
</dbReference>
<dbReference type="RefSeq" id="WP_284268636.1">
    <property type="nucleotide sequence ID" value="NZ_BSOW01000015.1"/>
</dbReference>
<dbReference type="InterPro" id="IPR029063">
    <property type="entry name" value="SAM-dependent_MTases_sf"/>
</dbReference>
<protein>
    <recommendedName>
        <fullName evidence="2">Methyltransferase domain-containing protein</fullName>
    </recommendedName>
</protein>
<reference evidence="4" key="1">
    <citation type="journal article" date="2019" name="Int. J. Syst. Evol. Microbiol.">
        <title>The Global Catalogue of Microorganisms (GCM) 10K type strain sequencing project: providing services to taxonomists for standard genome sequencing and annotation.</title>
        <authorList>
            <consortium name="The Broad Institute Genomics Platform"/>
            <consortium name="The Broad Institute Genome Sequencing Center for Infectious Disease"/>
            <person name="Wu L."/>
            <person name="Ma J."/>
        </authorList>
    </citation>
    <scope>NUCLEOTIDE SEQUENCE [LARGE SCALE GENOMIC DNA]</scope>
    <source>
        <strain evidence="4">NBRC 102520</strain>
    </source>
</reference>
<comment type="caution">
    <text evidence="3">The sequence shown here is derived from an EMBL/GenBank/DDBJ whole genome shotgun (WGS) entry which is preliminary data.</text>
</comment>
<dbReference type="Pfam" id="PF13649">
    <property type="entry name" value="Methyltransf_25"/>
    <property type="match status" value="1"/>
</dbReference>
<organism evidence="3 4">
    <name type="scientific">Bradyrhizobium iriomotense</name>
    <dbReference type="NCBI Taxonomy" id="441950"/>
    <lineage>
        <taxon>Bacteria</taxon>
        <taxon>Pseudomonadati</taxon>
        <taxon>Pseudomonadota</taxon>
        <taxon>Alphaproteobacteria</taxon>
        <taxon>Hyphomicrobiales</taxon>
        <taxon>Nitrobacteraceae</taxon>
        <taxon>Bradyrhizobium</taxon>
    </lineage>
</organism>
<feature type="domain" description="Methyltransferase" evidence="2">
    <location>
        <begin position="55"/>
        <end position="148"/>
    </location>
</feature>
<name>A0ABQ6B634_9BRAD</name>
<keyword evidence="1" id="KW-0808">Transferase</keyword>
<evidence type="ECO:0000313" key="3">
    <source>
        <dbReference type="EMBL" id="GLR87668.1"/>
    </source>
</evidence>
<evidence type="ECO:0000259" key="2">
    <source>
        <dbReference type="Pfam" id="PF13649"/>
    </source>
</evidence>
<keyword evidence="4" id="KW-1185">Reference proteome</keyword>
<sequence length="218" mass="24814">MDDTIRSNLSVWKRLQDENYFENHPCYKGISDFGGQEAIQAIEWFVPIREQMKIVVIGCGYGRETLRLAPLVDRVYGIDVNETILKKAVDYLAARNVNNFTPVLAEAFAEDVPEGIDLVFSIVVMQHLTRDLVRNYFLHLAKKLSPGGGFVVQFLDEPGVDHEKTDASNTGGGEPSISWSPWQLVDLARNAKLQFVELRTQLVTEAALWHWAYFRKQE</sequence>
<evidence type="ECO:0000313" key="4">
    <source>
        <dbReference type="Proteomes" id="UP001156905"/>
    </source>
</evidence>
<dbReference type="Proteomes" id="UP001156905">
    <property type="component" value="Unassembled WGS sequence"/>
</dbReference>
<accession>A0ABQ6B634</accession>
<dbReference type="Gene3D" id="3.40.50.150">
    <property type="entry name" value="Vaccinia Virus protein VP39"/>
    <property type="match status" value="1"/>
</dbReference>
<proteinExistence type="predicted"/>
<dbReference type="SUPFAM" id="SSF53335">
    <property type="entry name" value="S-adenosyl-L-methionine-dependent methyltransferases"/>
    <property type="match status" value="1"/>
</dbReference>
<gene>
    <name evidence="3" type="ORF">GCM10007857_43790</name>
</gene>
<dbReference type="CDD" id="cd02440">
    <property type="entry name" value="AdoMet_MTases"/>
    <property type="match status" value="1"/>
</dbReference>
<dbReference type="PANTHER" id="PTHR43861">
    <property type="entry name" value="TRANS-ACONITATE 2-METHYLTRANSFERASE-RELATED"/>
    <property type="match status" value="1"/>
</dbReference>
<dbReference type="InterPro" id="IPR041698">
    <property type="entry name" value="Methyltransf_25"/>
</dbReference>
<evidence type="ECO:0000256" key="1">
    <source>
        <dbReference type="ARBA" id="ARBA00022679"/>
    </source>
</evidence>